<accession>A0A1G7HWB1</accession>
<evidence type="ECO:0000313" key="1">
    <source>
        <dbReference type="EMBL" id="SDF04827.1"/>
    </source>
</evidence>
<gene>
    <name evidence="1" type="ORF">SAMN05421720_12615</name>
</gene>
<keyword evidence="2" id="KW-1185">Reference proteome</keyword>
<name>A0A1G7HWB1_9PROT</name>
<dbReference type="Proteomes" id="UP000199412">
    <property type="component" value="Unassembled WGS sequence"/>
</dbReference>
<dbReference type="STRING" id="69960.SAMN05421720_12615"/>
<dbReference type="EMBL" id="FNAP01000026">
    <property type="protein sequence ID" value="SDF04827.1"/>
    <property type="molecule type" value="Genomic_DNA"/>
</dbReference>
<proteinExistence type="predicted"/>
<evidence type="ECO:0000313" key="2">
    <source>
        <dbReference type="Proteomes" id="UP000199412"/>
    </source>
</evidence>
<protein>
    <submittedName>
        <fullName evidence="1">Uncharacterized protein</fullName>
    </submittedName>
</protein>
<organism evidence="1 2">
    <name type="scientific">Rhodospira trueperi</name>
    <dbReference type="NCBI Taxonomy" id="69960"/>
    <lineage>
        <taxon>Bacteria</taxon>
        <taxon>Pseudomonadati</taxon>
        <taxon>Pseudomonadota</taxon>
        <taxon>Alphaproteobacteria</taxon>
        <taxon>Rhodospirillales</taxon>
        <taxon>Rhodospirillaceae</taxon>
        <taxon>Rhodospira</taxon>
    </lineage>
</organism>
<reference evidence="1 2" key="1">
    <citation type="submission" date="2016-10" db="EMBL/GenBank/DDBJ databases">
        <authorList>
            <person name="de Groot N.N."/>
        </authorList>
    </citation>
    <scope>NUCLEOTIDE SEQUENCE [LARGE SCALE GENOMIC DNA]</scope>
    <source>
        <strain evidence="1 2">ATCC 700224</strain>
    </source>
</reference>
<dbReference type="AlphaFoldDB" id="A0A1G7HWB1"/>
<sequence length="70" mass="6839">MAGLALLVGCATAGSEPPPVCPPVPAYDAATLDAAADAVEALPPDSPLIPLLSDCAVLRAQSRACHGDGS</sequence>